<reference evidence="3 4" key="1">
    <citation type="submission" date="2022-06" db="EMBL/GenBank/DDBJ databases">
        <title>Paraconexibacter antarcticus.</title>
        <authorList>
            <person name="Kim C.S."/>
        </authorList>
    </citation>
    <scope>NUCLEOTIDE SEQUENCE [LARGE SCALE GENOMIC DNA]</scope>
    <source>
        <strain evidence="3 4">02-257</strain>
    </source>
</reference>
<evidence type="ECO:0000259" key="2">
    <source>
        <dbReference type="PROSITE" id="PS50076"/>
    </source>
</evidence>
<protein>
    <submittedName>
        <fullName evidence="3">J domain-containing protein</fullName>
    </submittedName>
</protein>
<feature type="region of interest" description="Disordered" evidence="1">
    <location>
        <begin position="64"/>
        <end position="86"/>
    </location>
</feature>
<gene>
    <name evidence="3" type="ORF">NBH00_10040</name>
</gene>
<dbReference type="EMBL" id="CP098502">
    <property type="protein sequence ID" value="UTI66532.1"/>
    <property type="molecule type" value="Genomic_DNA"/>
</dbReference>
<accession>A0ABY5E0B3</accession>
<evidence type="ECO:0000313" key="4">
    <source>
        <dbReference type="Proteomes" id="UP001056035"/>
    </source>
</evidence>
<dbReference type="Pfam" id="PF00226">
    <property type="entry name" value="DnaJ"/>
    <property type="match status" value="1"/>
</dbReference>
<proteinExistence type="predicted"/>
<evidence type="ECO:0000256" key="1">
    <source>
        <dbReference type="SAM" id="MobiDB-lite"/>
    </source>
</evidence>
<dbReference type="Gene3D" id="1.10.287.110">
    <property type="entry name" value="DnaJ domain"/>
    <property type="match status" value="1"/>
</dbReference>
<feature type="compositionally biased region" description="Low complexity" evidence="1">
    <location>
        <begin position="67"/>
        <end position="81"/>
    </location>
</feature>
<dbReference type="PROSITE" id="PS50076">
    <property type="entry name" value="DNAJ_2"/>
    <property type="match status" value="1"/>
</dbReference>
<name>A0ABY5E0B3_9ACTN</name>
<dbReference type="SMART" id="SM00271">
    <property type="entry name" value="DnaJ"/>
    <property type="match status" value="1"/>
</dbReference>
<dbReference type="InterPro" id="IPR001623">
    <property type="entry name" value="DnaJ_domain"/>
</dbReference>
<dbReference type="CDD" id="cd06257">
    <property type="entry name" value="DnaJ"/>
    <property type="match status" value="1"/>
</dbReference>
<evidence type="ECO:0000313" key="3">
    <source>
        <dbReference type="EMBL" id="UTI66532.1"/>
    </source>
</evidence>
<dbReference type="SUPFAM" id="SSF46565">
    <property type="entry name" value="Chaperone J-domain"/>
    <property type="match status" value="1"/>
</dbReference>
<organism evidence="3 4">
    <name type="scientific">Paraconexibacter antarcticus</name>
    <dbReference type="NCBI Taxonomy" id="2949664"/>
    <lineage>
        <taxon>Bacteria</taxon>
        <taxon>Bacillati</taxon>
        <taxon>Actinomycetota</taxon>
        <taxon>Thermoleophilia</taxon>
        <taxon>Solirubrobacterales</taxon>
        <taxon>Paraconexibacteraceae</taxon>
        <taxon>Paraconexibacter</taxon>
    </lineage>
</organism>
<keyword evidence="4" id="KW-1185">Reference proteome</keyword>
<dbReference type="InterPro" id="IPR036869">
    <property type="entry name" value="J_dom_sf"/>
</dbReference>
<feature type="domain" description="J" evidence="2">
    <location>
        <begin position="2"/>
        <end position="67"/>
    </location>
</feature>
<sequence length="204" mass="22289">MDPHAVLGLPHDASLEEATVAYRALAKSHHPDVTQDPRAAEVMARINAAFDELRARAAAGTLSDDMAAAGPAPSSAPATAGGRRERGGWLPDAIRRALGAELLAALEQEERVTLVVPTATWASPETRLALTDRRLLWLADDQPTHRIRSLRFRDVAEVDFKLNWPRRRGTASVRVRNHAGRRFDFGDIKPDIALTIAQTVSGRI</sequence>
<dbReference type="Proteomes" id="UP001056035">
    <property type="component" value="Chromosome"/>
</dbReference>
<dbReference type="RefSeq" id="WP_254573202.1">
    <property type="nucleotide sequence ID" value="NZ_CP098502.1"/>
</dbReference>